<keyword evidence="3 6" id="KW-0694">RNA-binding</keyword>
<comment type="similarity">
    <text evidence="1 6">Belongs to the NusB family.</text>
</comment>
<evidence type="ECO:0000256" key="1">
    <source>
        <dbReference type="ARBA" id="ARBA00005952"/>
    </source>
</evidence>
<evidence type="ECO:0000256" key="3">
    <source>
        <dbReference type="ARBA" id="ARBA00022884"/>
    </source>
</evidence>
<evidence type="ECO:0000313" key="9">
    <source>
        <dbReference type="EMBL" id="RXI49429.1"/>
    </source>
</evidence>
<dbReference type="InterPro" id="IPR006027">
    <property type="entry name" value="NusB_RsmB_TIM44"/>
</dbReference>
<gene>
    <name evidence="6 8" type="primary">nusB</name>
    <name evidence="9" type="ORF">DP130_05075</name>
    <name evidence="8" type="ORF">K234311028_15350</name>
</gene>
<dbReference type="Proteomes" id="UP001321763">
    <property type="component" value="Chromosome"/>
</dbReference>
<feature type="domain" description="NusB/RsmB/TIM44" evidence="7">
    <location>
        <begin position="5"/>
        <end position="151"/>
    </location>
</feature>
<keyword evidence="4 6" id="KW-0805">Transcription regulation</keyword>
<evidence type="ECO:0000256" key="6">
    <source>
        <dbReference type="HAMAP-Rule" id="MF_00073"/>
    </source>
</evidence>
<dbReference type="EMBL" id="QMAP01000004">
    <property type="protein sequence ID" value="RXI49429.1"/>
    <property type="molecule type" value="Genomic_DNA"/>
</dbReference>
<dbReference type="RefSeq" id="WP_011099787.1">
    <property type="nucleotide sequence ID" value="NZ_AP026804.1"/>
</dbReference>
<evidence type="ECO:0000256" key="2">
    <source>
        <dbReference type="ARBA" id="ARBA00022814"/>
    </source>
</evidence>
<dbReference type="GO" id="GO:0003723">
    <property type="term" value="F:RNA binding"/>
    <property type="evidence" value="ECO:0007669"/>
    <property type="project" value="UniProtKB-UniRule"/>
</dbReference>
<dbReference type="NCBIfam" id="TIGR01951">
    <property type="entry name" value="nusB"/>
    <property type="match status" value="1"/>
</dbReference>
<evidence type="ECO:0000256" key="5">
    <source>
        <dbReference type="ARBA" id="ARBA00023163"/>
    </source>
</evidence>
<dbReference type="AlphaFoldDB" id="A0A4Q0VF12"/>
<proteinExistence type="inferred from homology"/>
<dbReference type="SUPFAM" id="SSF48013">
    <property type="entry name" value="NusB-like"/>
    <property type="match status" value="1"/>
</dbReference>
<comment type="function">
    <text evidence="6">Involved in transcription antitermination. Required for transcription of ribosomal RNA (rRNA) genes. Binds specifically to the boxA antiterminator sequence of the ribosomal RNA (rrn) operons.</text>
</comment>
<evidence type="ECO:0000313" key="10">
    <source>
        <dbReference type="Proteomes" id="UP000290921"/>
    </source>
</evidence>
<dbReference type="GO" id="GO:0005829">
    <property type="term" value="C:cytosol"/>
    <property type="evidence" value="ECO:0007669"/>
    <property type="project" value="TreeGrafter"/>
</dbReference>
<dbReference type="Gene3D" id="1.10.940.10">
    <property type="entry name" value="NusB-like"/>
    <property type="match status" value="1"/>
</dbReference>
<accession>A0A4Q0VF12</accession>
<dbReference type="InterPro" id="IPR011605">
    <property type="entry name" value="NusB_fam"/>
</dbReference>
<reference evidence="9 10" key="1">
    <citation type="submission" date="2018-06" db="EMBL/GenBank/DDBJ databases">
        <title>Genome conservation of Clostridium tetani.</title>
        <authorList>
            <person name="Bruggemann H."/>
            <person name="Popoff M.R."/>
        </authorList>
    </citation>
    <scope>NUCLEOTIDE SEQUENCE [LARGE SCALE GENOMIC DNA]</scope>
    <source>
        <strain evidence="9 10">2017.061</strain>
    </source>
</reference>
<protein>
    <recommendedName>
        <fullName evidence="6">Transcription antitermination protein NusB</fullName>
    </recommendedName>
    <alternativeName>
        <fullName evidence="6">Antitermination factor NusB</fullName>
    </alternativeName>
</protein>
<dbReference type="InterPro" id="IPR035926">
    <property type="entry name" value="NusB-like_sf"/>
</dbReference>
<reference evidence="8 11" key="2">
    <citation type="submission" date="2022-09" db="EMBL/GenBank/DDBJ databases">
        <title>complete genome sequences of Clostridium tetani str. KHSU-234311-028 isolated from soil.</title>
        <authorList>
            <person name="Sekizuka T."/>
            <person name="Shitada C."/>
            <person name="Takahashi M."/>
            <person name="Kuroda M."/>
        </authorList>
    </citation>
    <scope>NUCLEOTIDE SEQUENCE [LARGE SCALE GENOMIC DNA]</scope>
    <source>
        <strain evidence="8 11">KHSU-234311-028</strain>
    </source>
</reference>
<evidence type="ECO:0000313" key="11">
    <source>
        <dbReference type="Proteomes" id="UP001321763"/>
    </source>
</evidence>
<dbReference type="GO" id="GO:0006353">
    <property type="term" value="P:DNA-templated transcription termination"/>
    <property type="evidence" value="ECO:0007669"/>
    <property type="project" value="UniProtKB-UniRule"/>
</dbReference>
<dbReference type="SMR" id="A0A4Q0VF12"/>
<organism evidence="9 10">
    <name type="scientific">Clostridium tetani</name>
    <dbReference type="NCBI Taxonomy" id="1513"/>
    <lineage>
        <taxon>Bacteria</taxon>
        <taxon>Bacillati</taxon>
        <taxon>Bacillota</taxon>
        <taxon>Clostridia</taxon>
        <taxon>Eubacteriales</taxon>
        <taxon>Clostridiaceae</taxon>
        <taxon>Clostridium</taxon>
    </lineage>
</organism>
<keyword evidence="5 6" id="KW-0804">Transcription</keyword>
<evidence type="ECO:0000313" key="8">
    <source>
        <dbReference type="EMBL" id="BDR81289.1"/>
    </source>
</evidence>
<evidence type="ECO:0000256" key="4">
    <source>
        <dbReference type="ARBA" id="ARBA00023015"/>
    </source>
</evidence>
<dbReference type="Proteomes" id="UP000290921">
    <property type="component" value="Unassembled WGS sequence"/>
</dbReference>
<dbReference type="Pfam" id="PF01029">
    <property type="entry name" value="NusB"/>
    <property type="match status" value="1"/>
</dbReference>
<dbReference type="GeneID" id="24253821"/>
<evidence type="ECO:0000259" key="7">
    <source>
        <dbReference type="Pfam" id="PF01029"/>
    </source>
</evidence>
<keyword evidence="2 6" id="KW-0889">Transcription antitermination</keyword>
<sequence length="153" mass="17882">MKRKKSREMTMQLLFEMMIKKENYVEIINTLKEALTEEEDINSILGEKKEMDEERIDLDEVDLEYLIHTLKGVEENSKVLDEHIEKYLKNWTLNRLAKVDLAILRLCSYEILFSNEVPDNVAINEGVELAKKYGDDKSPAFINAVLDKIAKQM</sequence>
<dbReference type="HAMAP" id="MF_00073">
    <property type="entry name" value="NusB"/>
    <property type="match status" value="1"/>
</dbReference>
<dbReference type="PANTHER" id="PTHR11078">
    <property type="entry name" value="N UTILIZATION SUBSTANCE PROTEIN B-RELATED"/>
    <property type="match status" value="1"/>
</dbReference>
<dbReference type="GO" id="GO:0031564">
    <property type="term" value="P:transcription antitermination"/>
    <property type="evidence" value="ECO:0007669"/>
    <property type="project" value="UniProtKB-KW"/>
</dbReference>
<name>A0A4Q0VF12_CLOTA</name>
<dbReference type="PANTHER" id="PTHR11078:SF3">
    <property type="entry name" value="ANTITERMINATION NUSB DOMAIN-CONTAINING PROTEIN"/>
    <property type="match status" value="1"/>
</dbReference>
<dbReference type="EMBL" id="AP026818">
    <property type="protein sequence ID" value="BDR81289.1"/>
    <property type="molecule type" value="Genomic_DNA"/>
</dbReference>
<dbReference type="OMA" id="DRMPVVD"/>